<evidence type="ECO:0000313" key="4">
    <source>
        <dbReference type="EMBL" id="GED21794.1"/>
    </source>
</evidence>
<dbReference type="PRINTS" id="PR01805">
    <property type="entry name" value="VACJLIPOPROT"/>
</dbReference>
<dbReference type="InterPro" id="IPR007428">
    <property type="entry name" value="MlaA"/>
</dbReference>
<comment type="caution">
    <text evidence="4">The sequence shown here is derived from an EMBL/GenBank/DDBJ whole genome shotgun (WGS) entry which is preliminary data.</text>
</comment>
<dbReference type="PANTHER" id="PTHR30035">
    <property type="entry name" value="LIPOPROTEIN VACJ-RELATED"/>
    <property type="match status" value="1"/>
</dbReference>
<organism evidence="4 5">
    <name type="scientific">Halomonas halmophila</name>
    <dbReference type="NCBI Taxonomy" id="252"/>
    <lineage>
        <taxon>Bacteria</taxon>
        <taxon>Pseudomonadati</taxon>
        <taxon>Pseudomonadota</taxon>
        <taxon>Gammaproteobacteria</taxon>
        <taxon>Oceanospirillales</taxon>
        <taxon>Halomonadaceae</taxon>
        <taxon>Halomonas</taxon>
    </lineage>
</organism>
<dbReference type="EMBL" id="BJOC01000012">
    <property type="protein sequence ID" value="GED21794.1"/>
    <property type="molecule type" value="Genomic_DNA"/>
</dbReference>
<feature type="signal peptide" evidence="3">
    <location>
        <begin position="1"/>
        <end position="37"/>
    </location>
</feature>
<dbReference type="OrthoDB" id="9785326at2"/>
<evidence type="ECO:0008006" key="6">
    <source>
        <dbReference type="Google" id="ProtNLM"/>
    </source>
</evidence>
<sequence length="259" mass="28225">MNRPFTTTFSRAARPLLAGLALVVLSGCATTQSSAPANPEDPWEGFNRGVFAFNETLDRYALKPVAQGYRFVTPDPVETGVGNFFSNLGEIRTTLNSLLQGKGSNASASTGRFLLNSTVGVLGVFDVASQIGLHAREEDFGQTLGSWGVASGPYLVLPLLGPSTLRDTGGLPVDMYTYPTTYIEDDAVRYSLTGLRVIDTRAGLLDQEKLIQGDRYSFIRDSWLQRRHFEVNDGELGEDPFATDDFDLEGSDFDDAFAE</sequence>
<gene>
    <name evidence="4" type="ORF">HHA01_07710</name>
</gene>
<dbReference type="Proteomes" id="UP000319812">
    <property type="component" value="Unassembled WGS sequence"/>
</dbReference>
<dbReference type="GO" id="GO:0016020">
    <property type="term" value="C:membrane"/>
    <property type="evidence" value="ECO:0007669"/>
    <property type="project" value="InterPro"/>
</dbReference>
<evidence type="ECO:0000313" key="5">
    <source>
        <dbReference type="Proteomes" id="UP000319812"/>
    </source>
</evidence>
<evidence type="ECO:0000256" key="3">
    <source>
        <dbReference type="SAM" id="SignalP"/>
    </source>
</evidence>
<name>A0A4Y4F1U6_9GAMM</name>
<proteinExistence type="inferred from homology"/>
<evidence type="ECO:0000256" key="2">
    <source>
        <dbReference type="ARBA" id="ARBA00022729"/>
    </source>
</evidence>
<dbReference type="AlphaFoldDB" id="A0A4Y4F1U6"/>
<accession>A0A4Y4F1U6</accession>
<reference evidence="4 5" key="1">
    <citation type="submission" date="2019-06" db="EMBL/GenBank/DDBJ databases">
        <title>Whole genome shotgun sequence of Halomonas halmophila NBRC 15537.</title>
        <authorList>
            <person name="Hosoyama A."/>
            <person name="Uohara A."/>
            <person name="Ohji S."/>
            <person name="Ichikawa N."/>
        </authorList>
    </citation>
    <scope>NUCLEOTIDE SEQUENCE [LARGE SCALE GENOMIC DNA]</scope>
    <source>
        <strain evidence="4 5">NBRC 15537</strain>
    </source>
</reference>
<dbReference type="PANTHER" id="PTHR30035:SF3">
    <property type="entry name" value="INTERMEMBRANE PHOSPHOLIPID TRANSPORT SYSTEM LIPOPROTEIN MLAA"/>
    <property type="match status" value="1"/>
</dbReference>
<dbReference type="PROSITE" id="PS51257">
    <property type="entry name" value="PROKAR_LIPOPROTEIN"/>
    <property type="match status" value="1"/>
</dbReference>
<comment type="similarity">
    <text evidence="1">Belongs to the MlaA family.</text>
</comment>
<dbReference type="RefSeq" id="WP_141317924.1">
    <property type="nucleotide sequence ID" value="NZ_BJOC01000012.1"/>
</dbReference>
<keyword evidence="2 3" id="KW-0732">Signal</keyword>
<evidence type="ECO:0000256" key="1">
    <source>
        <dbReference type="ARBA" id="ARBA00010634"/>
    </source>
</evidence>
<keyword evidence="5" id="KW-1185">Reference proteome</keyword>
<protein>
    <recommendedName>
        <fullName evidence="6">ABC transporter</fullName>
    </recommendedName>
</protein>
<dbReference type="GO" id="GO:0120010">
    <property type="term" value="P:intermembrane phospholipid transfer"/>
    <property type="evidence" value="ECO:0007669"/>
    <property type="project" value="TreeGrafter"/>
</dbReference>
<dbReference type="Pfam" id="PF04333">
    <property type="entry name" value="MlaA"/>
    <property type="match status" value="1"/>
</dbReference>
<feature type="chain" id="PRO_5021291411" description="ABC transporter" evidence="3">
    <location>
        <begin position="38"/>
        <end position="259"/>
    </location>
</feature>